<protein>
    <submittedName>
        <fullName evidence="2">Tetratricopeptide repeat protein</fullName>
    </submittedName>
</protein>
<evidence type="ECO:0000313" key="2">
    <source>
        <dbReference type="EMBL" id="RUT78848.1"/>
    </source>
</evidence>
<keyword evidence="3" id="KW-1185">Reference proteome</keyword>
<dbReference type="EMBL" id="RJJX01000006">
    <property type="protein sequence ID" value="RUT78848.1"/>
    <property type="molecule type" value="Genomic_DNA"/>
</dbReference>
<dbReference type="InterPro" id="IPR011990">
    <property type="entry name" value="TPR-like_helical_dom_sf"/>
</dbReference>
<gene>
    <name evidence="2" type="ORF">DLK05_06875</name>
</gene>
<dbReference type="SUPFAM" id="SSF48452">
    <property type="entry name" value="TPR-like"/>
    <property type="match status" value="1"/>
</dbReference>
<keyword evidence="1" id="KW-0732">Signal</keyword>
<dbReference type="PROSITE" id="PS51257">
    <property type="entry name" value="PROKAR_LIPOPROTEIN"/>
    <property type="match status" value="1"/>
</dbReference>
<feature type="signal peptide" evidence="1">
    <location>
        <begin position="1"/>
        <end position="22"/>
    </location>
</feature>
<name>A0A434AWT1_9BACT</name>
<proteinExistence type="predicted"/>
<accession>A0A434AWT1</accession>
<comment type="caution">
    <text evidence="2">The sequence shown here is derived from an EMBL/GenBank/DDBJ whole genome shotgun (WGS) entry which is preliminary data.</text>
</comment>
<evidence type="ECO:0000313" key="3">
    <source>
        <dbReference type="Proteomes" id="UP000282985"/>
    </source>
</evidence>
<dbReference type="Proteomes" id="UP000282985">
    <property type="component" value="Unassembled WGS sequence"/>
</dbReference>
<dbReference type="AlphaFoldDB" id="A0A434AWT1"/>
<dbReference type="OrthoDB" id="1429559at2"/>
<dbReference type="RefSeq" id="WP_127343249.1">
    <property type="nucleotide sequence ID" value="NZ_RJJX01000006.1"/>
</dbReference>
<sequence length="396" mass="46919">MRFIYFCLVGLLLSVIFSCSNSKERDYVAYHHKIIDANFNIINGELDSALAIYEDLFKEYPKHFYKDVHNGCVCAIKLGKFEKALQYAKELVLHGYQEVDFQNDYFTDLRASDSWIQFGKDYSKLRDSYLKNQDKKERNIYHELFLKDQKAADIWGICNRDSLYKVYFKNANRLHTLYSEYGLPKFLLNKDSLNLQYWAFFRHYFGMKNIVTNSDKIRASSIKMNFSSLAWDKILLKELHHGNLTPEFYSQVVSYHNPNHPYGKFAIRLDFQTERVELFTPLNKDKASWVNKNRDSIGLMPYTPLNSDVLKTTWYANYPFKEIKQAYLNCGTCKTDDDYFELMIKIEKETELKYAKDDILNGFLLDDYRGLKERWLENIHKYKLNLPKNASCSKPK</sequence>
<feature type="chain" id="PRO_5019508016" evidence="1">
    <location>
        <begin position="23"/>
        <end position="396"/>
    </location>
</feature>
<reference evidence="2 3" key="1">
    <citation type="submission" date="2018-11" db="EMBL/GenBank/DDBJ databases">
        <title>Parancylomarina longa gen. nov., sp. nov., isolated from sediments of southern Okinawa.</title>
        <authorList>
            <person name="Fu T."/>
        </authorList>
    </citation>
    <scope>NUCLEOTIDE SEQUENCE [LARGE SCALE GENOMIC DNA]</scope>
    <source>
        <strain evidence="2 3">T3-2 S1-C</strain>
    </source>
</reference>
<evidence type="ECO:0000256" key="1">
    <source>
        <dbReference type="SAM" id="SignalP"/>
    </source>
</evidence>
<organism evidence="2 3">
    <name type="scientific">Ancylomarina longa</name>
    <dbReference type="NCBI Taxonomy" id="2487017"/>
    <lineage>
        <taxon>Bacteria</taxon>
        <taxon>Pseudomonadati</taxon>
        <taxon>Bacteroidota</taxon>
        <taxon>Bacteroidia</taxon>
        <taxon>Marinilabiliales</taxon>
        <taxon>Marinifilaceae</taxon>
        <taxon>Ancylomarina</taxon>
    </lineage>
</organism>